<evidence type="ECO:0000313" key="2">
    <source>
        <dbReference type="Proteomes" id="UP001054945"/>
    </source>
</evidence>
<evidence type="ECO:0000313" key="1">
    <source>
        <dbReference type="EMBL" id="GIY63999.1"/>
    </source>
</evidence>
<keyword evidence="2" id="KW-1185">Reference proteome</keyword>
<name>A0AAV4V1W4_CAEEX</name>
<dbReference type="EMBL" id="BPLR01013815">
    <property type="protein sequence ID" value="GIY63999.1"/>
    <property type="molecule type" value="Genomic_DNA"/>
</dbReference>
<dbReference type="AlphaFoldDB" id="A0AAV4V1W4"/>
<reference evidence="1 2" key="1">
    <citation type="submission" date="2021-06" db="EMBL/GenBank/DDBJ databases">
        <title>Caerostris extrusa draft genome.</title>
        <authorList>
            <person name="Kono N."/>
            <person name="Arakawa K."/>
        </authorList>
    </citation>
    <scope>NUCLEOTIDE SEQUENCE [LARGE SCALE GENOMIC DNA]</scope>
</reference>
<dbReference type="Proteomes" id="UP001054945">
    <property type="component" value="Unassembled WGS sequence"/>
</dbReference>
<accession>A0AAV4V1W4</accession>
<organism evidence="1 2">
    <name type="scientific">Caerostris extrusa</name>
    <name type="common">Bark spider</name>
    <name type="synonym">Caerostris bankana</name>
    <dbReference type="NCBI Taxonomy" id="172846"/>
    <lineage>
        <taxon>Eukaryota</taxon>
        <taxon>Metazoa</taxon>
        <taxon>Ecdysozoa</taxon>
        <taxon>Arthropoda</taxon>
        <taxon>Chelicerata</taxon>
        <taxon>Arachnida</taxon>
        <taxon>Araneae</taxon>
        <taxon>Araneomorphae</taxon>
        <taxon>Entelegynae</taxon>
        <taxon>Araneoidea</taxon>
        <taxon>Araneidae</taxon>
        <taxon>Caerostris</taxon>
    </lineage>
</organism>
<sequence length="82" mass="9330">MYGHMNTKSSFTLHFGGKVTINKSPVVIESADFFPPINYSSTKLQTRGLPNDIVLLQKWPKRETASPGLRQLFKEKTSEIYL</sequence>
<gene>
    <name evidence="1" type="ORF">CEXT_580771</name>
</gene>
<comment type="caution">
    <text evidence="1">The sequence shown here is derived from an EMBL/GenBank/DDBJ whole genome shotgun (WGS) entry which is preliminary data.</text>
</comment>
<proteinExistence type="predicted"/>
<protein>
    <submittedName>
        <fullName evidence="1">Uncharacterized protein</fullName>
    </submittedName>
</protein>